<comment type="subcellular location">
    <subcellularLocation>
        <location evidence="1">Secreted</location>
    </subcellularLocation>
</comment>
<keyword evidence="7" id="KW-0325">Glycoprotein</keyword>
<dbReference type="Gene3D" id="1.10.238.10">
    <property type="entry name" value="EF-hand"/>
    <property type="match status" value="1"/>
</dbReference>
<keyword evidence="5" id="KW-0106">Calcium</keyword>
<dbReference type="InterPro" id="IPR019577">
    <property type="entry name" value="SPARC/Testican_Ca-bd-dom"/>
</dbReference>
<dbReference type="SUPFAM" id="SSF47473">
    <property type="entry name" value="EF-hand"/>
    <property type="match status" value="1"/>
</dbReference>
<evidence type="ECO:0000256" key="6">
    <source>
        <dbReference type="ARBA" id="ARBA00023157"/>
    </source>
</evidence>
<protein>
    <submittedName>
        <fullName evidence="9">Secreted protein acidic and cysteine rich</fullName>
    </submittedName>
</protein>
<dbReference type="PANTHER" id="PTHR13866">
    <property type="entry name" value="SPARC OSTEONECTIN"/>
    <property type="match status" value="1"/>
</dbReference>
<dbReference type="PANTHER" id="PTHR13866:SF6">
    <property type="entry name" value="SPARC"/>
    <property type="match status" value="1"/>
</dbReference>
<dbReference type="AlphaFoldDB" id="A0A833YY91"/>
<dbReference type="InterPro" id="IPR018247">
    <property type="entry name" value="EF_Hand_1_Ca_BS"/>
</dbReference>
<proteinExistence type="predicted"/>
<evidence type="ECO:0000256" key="3">
    <source>
        <dbReference type="ARBA" id="ARBA00022723"/>
    </source>
</evidence>
<evidence type="ECO:0000256" key="5">
    <source>
        <dbReference type="ARBA" id="ARBA00022837"/>
    </source>
</evidence>
<dbReference type="InterPro" id="IPR011992">
    <property type="entry name" value="EF-hand-dom_pair"/>
</dbReference>
<keyword evidence="4" id="KW-0732">Signal</keyword>
<gene>
    <name evidence="9" type="ORF">HJG60_017969</name>
</gene>
<evidence type="ECO:0000256" key="7">
    <source>
        <dbReference type="ARBA" id="ARBA00023180"/>
    </source>
</evidence>
<dbReference type="GO" id="GO:0005615">
    <property type="term" value="C:extracellular space"/>
    <property type="evidence" value="ECO:0007669"/>
    <property type="project" value="TreeGrafter"/>
</dbReference>
<dbReference type="Pfam" id="PF10591">
    <property type="entry name" value="SPARC_Ca_bdg"/>
    <property type="match status" value="1"/>
</dbReference>
<keyword evidence="2" id="KW-0964">Secreted</keyword>
<dbReference type="Proteomes" id="UP000664940">
    <property type="component" value="Unassembled WGS sequence"/>
</dbReference>
<organism evidence="9 10">
    <name type="scientific">Phyllostomus discolor</name>
    <name type="common">pale spear-nosed bat</name>
    <dbReference type="NCBI Taxonomy" id="89673"/>
    <lineage>
        <taxon>Eukaryota</taxon>
        <taxon>Metazoa</taxon>
        <taxon>Chordata</taxon>
        <taxon>Craniata</taxon>
        <taxon>Vertebrata</taxon>
        <taxon>Euteleostomi</taxon>
        <taxon>Mammalia</taxon>
        <taxon>Eutheria</taxon>
        <taxon>Laurasiatheria</taxon>
        <taxon>Chiroptera</taxon>
        <taxon>Yangochiroptera</taxon>
        <taxon>Phyllostomidae</taxon>
        <taxon>Phyllostominae</taxon>
        <taxon>Phyllostomus</taxon>
    </lineage>
</organism>
<evidence type="ECO:0000313" key="10">
    <source>
        <dbReference type="Proteomes" id="UP000664940"/>
    </source>
</evidence>
<dbReference type="FunFam" id="1.10.238.10:FF:000068">
    <property type="entry name" value="SPARC isoform 1"/>
    <property type="match status" value="1"/>
</dbReference>
<dbReference type="GO" id="GO:0005509">
    <property type="term" value="F:calcium ion binding"/>
    <property type="evidence" value="ECO:0007669"/>
    <property type="project" value="InterPro"/>
</dbReference>
<keyword evidence="6" id="KW-1015">Disulfide bond</keyword>
<accession>A0A833YY91</accession>
<evidence type="ECO:0000256" key="2">
    <source>
        <dbReference type="ARBA" id="ARBA00022525"/>
    </source>
</evidence>
<evidence type="ECO:0000259" key="8">
    <source>
        <dbReference type="Pfam" id="PF10591"/>
    </source>
</evidence>
<comment type="caution">
    <text evidence="9">The sequence shown here is derived from an EMBL/GenBank/DDBJ whole genome shotgun (WGS) entry which is preliminary data.</text>
</comment>
<evidence type="ECO:0000256" key="1">
    <source>
        <dbReference type="ARBA" id="ARBA00004613"/>
    </source>
</evidence>
<dbReference type="GO" id="GO:0050840">
    <property type="term" value="F:extracellular matrix binding"/>
    <property type="evidence" value="ECO:0007669"/>
    <property type="project" value="TreeGrafter"/>
</dbReference>
<keyword evidence="3" id="KW-0479">Metal-binding</keyword>
<dbReference type="EMBL" id="JABVXQ010000013">
    <property type="protein sequence ID" value="KAF6083083.1"/>
    <property type="molecule type" value="Genomic_DNA"/>
</dbReference>
<dbReference type="GO" id="GO:0005518">
    <property type="term" value="F:collagen binding"/>
    <property type="evidence" value="ECO:0007669"/>
    <property type="project" value="TreeGrafter"/>
</dbReference>
<name>A0A833YY91_9CHIR</name>
<evidence type="ECO:0000313" key="9">
    <source>
        <dbReference type="EMBL" id="KAF6083083.1"/>
    </source>
</evidence>
<reference evidence="9 10" key="1">
    <citation type="journal article" date="2020" name="Nature">
        <title>Six reference-quality genomes reveal evolution of bat adaptations.</title>
        <authorList>
            <person name="Jebb D."/>
            <person name="Huang Z."/>
            <person name="Pippel M."/>
            <person name="Hughes G.M."/>
            <person name="Lavrichenko K."/>
            <person name="Devanna P."/>
            <person name="Winkler S."/>
            <person name="Jermiin L.S."/>
            <person name="Skirmuntt E.C."/>
            <person name="Katzourakis A."/>
            <person name="Burkitt-Gray L."/>
            <person name="Ray D.A."/>
            <person name="Sullivan K.A.M."/>
            <person name="Roscito J.G."/>
            <person name="Kirilenko B.M."/>
            <person name="Davalos L.M."/>
            <person name="Corthals A.P."/>
            <person name="Power M.L."/>
            <person name="Jones G."/>
            <person name="Ransome R.D."/>
            <person name="Dechmann D.K.N."/>
            <person name="Locatelli A.G."/>
            <person name="Puechmaille S.J."/>
            <person name="Fedrigo O."/>
            <person name="Jarvis E.D."/>
            <person name="Hiller M."/>
            <person name="Vernes S.C."/>
            <person name="Myers E.W."/>
            <person name="Teeling E.C."/>
        </authorList>
    </citation>
    <scope>NUCLEOTIDE SEQUENCE [LARGE SCALE GENOMIC DNA]</scope>
    <source>
        <strain evidence="9">Bat1K_MPI-CBG_1</strain>
    </source>
</reference>
<dbReference type="PROSITE" id="PS00018">
    <property type="entry name" value="EF_HAND_1"/>
    <property type="match status" value="1"/>
</dbReference>
<sequence>MRDWLKNVLVTLYERDEDNNLLTEKQKLRVKKIHENEKRLEAGDHPVELLARDFEKNYNMYIFPVHWQFGQLDQHPIDGYLSHTELAPLRAPLIPMEHCTTRFFETCDLDNDKYIALDEWAGCFGIKESECLSRGATVLRLPPPSLLSACLSSLPISALCLANSCLSSMFR</sequence>
<feature type="domain" description="SPARC/Testican calcium-binding" evidence="8">
    <location>
        <begin position="1"/>
        <end position="123"/>
    </location>
</feature>
<evidence type="ECO:0000256" key="4">
    <source>
        <dbReference type="ARBA" id="ARBA00022729"/>
    </source>
</evidence>